<accession>A0A9P7E9G1</accession>
<proteinExistence type="predicted"/>
<protein>
    <submittedName>
        <fullName evidence="1">Uncharacterized protein</fullName>
    </submittedName>
</protein>
<dbReference type="AlphaFoldDB" id="A0A9P7E9G1"/>
<dbReference type="RefSeq" id="XP_041192349.1">
    <property type="nucleotide sequence ID" value="XM_041342778.1"/>
</dbReference>
<organism evidence="1 2">
    <name type="scientific">Suillus subaureus</name>
    <dbReference type="NCBI Taxonomy" id="48587"/>
    <lineage>
        <taxon>Eukaryota</taxon>
        <taxon>Fungi</taxon>
        <taxon>Dikarya</taxon>
        <taxon>Basidiomycota</taxon>
        <taxon>Agaricomycotina</taxon>
        <taxon>Agaricomycetes</taxon>
        <taxon>Agaricomycetidae</taxon>
        <taxon>Boletales</taxon>
        <taxon>Suillineae</taxon>
        <taxon>Suillaceae</taxon>
        <taxon>Suillus</taxon>
    </lineage>
</organism>
<dbReference type="Proteomes" id="UP000807769">
    <property type="component" value="Unassembled WGS sequence"/>
</dbReference>
<evidence type="ECO:0000313" key="2">
    <source>
        <dbReference type="Proteomes" id="UP000807769"/>
    </source>
</evidence>
<keyword evidence="2" id="KW-1185">Reference proteome</keyword>
<comment type="caution">
    <text evidence="1">The sequence shown here is derived from an EMBL/GenBank/DDBJ whole genome shotgun (WGS) entry which is preliminary data.</text>
</comment>
<reference evidence="1" key="1">
    <citation type="journal article" date="2020" name="New Phytol.">
        <title>Comparative genomics reveals dynamic genome evolution in host specialist ectomycorrhizal fungi.</title>
        <authorList>
            <person name="Lofgren L.A."/>
            <person name="Nguyen N.H."/>
            <person name="Vilgalys R."/>
            <person name="Ruytinx J."/>
            <person name="Liao H.L."/>
            <person name="Branco S."/>
            <person name="Kuo A."/>
            <person name="LaButti K."/>
            <person name="Lipzen A."/>
            <person name="Andreopoulos W."/>
            <person name="Pangilinan J."/>
            <person name="Riley R."/>
            <person name="Hundley H."/>
            <person name="Na H."/>
            <person name="Barry K."/>
            <person name="Grigoriev I.V."/>
            <person name="Stajich J.E."/>
            <person name="Kennedy P.G."/>
        </authorList>
    </citation>
    <scope>NUCLEOTIDE SEQUENCE</scope>
    <source>
        <strain evidence="1">MN1</strain>
    </source>
</reference>
<dbReference type="EMBL" id="JABBWG010000019">
    <property type="protein sequence ID" value="KAG1815212.1"/>
    <property type="molecule type" value="Genomic_DNA"/>
</dbReference>
<dbReference type="GeneID" id="64636794"/>
<name>A0A9P7E9G1_9AGAM</name>
<sequence>MSFKTIRTLTTFLTAIFQASHPSETDSTIDIRLQIAEPHPTNQLEVNSFQELIGSHLLEGFGERQNQIRIPRVIQYIHILLQ</sequence>
<evidence type="ECO:0000313" key="1">
    <source>
        <dbReference type="EMBL" id="KAG1815212.1"/>
    </source>
</evidence>
<gene>
    <name evidence="1" type="ORF">BJ212DRAFT_263641</name>
</gene>